<dbReference type="EMBL" id="JBHSDS010000003">
    <property type="protein sequence ID" value="MFC4357225.1"/>
    <property type="molecule type" value="Genomic_DNA"/>
</dbReference>
<organism evidence="3 4">
    <name type="scientific">Halobium salinum</name>
    <dbReference type="NCBI Taxonomy" id="1364940"/>
    <lineage>
        <taxon>Archaea</taxon>
        <taxon>Methanobacteriati</taxon>
        <taxon>Methanobacteriota</taxon>
        <taxon>Stenosarchaea group</taxon>
        <taxon>Halobacteria</taxon>
        <taxon>Halobacteriales</taxon>
        <taxon>Haloferacaceae</taxon>
        <taxon>Halobium</taxon>
    </lineage>
</organism>
<evidence type="ECO:0000259" key="2">
    <source>
        <dbReference type="PROSITE" id="PS50926"/>
    </source>
</evidence>
<sequence length="151" mass="15985">MSTIPESIRLLFEASIERDGDRYVVPIPEELVQNGSLDETELYRIALLDGATSTAASSGRPSSTQGSGSEQPSTQSTSTSTSSRSRPNAQSPPVSEGEIRSVTIETLGDQGDGLARVERGFIVIVSGTEPGDEVEVEITDVKETVAFAEPI</sequence>
<accession>A0ABD5P8P8</accession>
<dbReference type="PROSITE" id="PS50926">
    <property type="entry name" value="TRAM"/>
    <property type="match status" value="1"/>
</dbReference>
<name>A0ABD5P8P8_9EURY</name>
<evidence type="ECO:0000313" key="3">
    <source>
        <dbReference type="EMBL" id="MFC4357225.1"/>
    </source>
</evidence>
<protein>
    <submittedName>
        <fullName evidence="3">TRAM domain-containing protein</fullName>
    </submittedName>
</protein>
<dbReference type="RefSeq" id="WP_267622473.1">
    <property type="nucleotide sequence ID" value="NZ_JAODIW010000006.1"/>
</dbReference>
<dbReference type="Proteomes" id="UP001595921">
    <property type="component" value="Unassembled WGS sequence"/>
</dbReference>
<dbReference type="InterPro" id="IPR002792">
    <property type="entry name" value="TRAM_dom"/>
</dbReference>
<reference evidence="3 4" key="1">
    <citation type="journal article" date="2019" name="Int. J. Syst. Evol. Microbiol.">
        <title>The Global Catalogue of Microorganisms (GCM) 10K type strain sequencing project: providing services to taxonomists for standard genome sequencing and annotation.</title>
        <authorList>
            <consortium name="The Broad Institute Genomics Platform"/>
            <consortium name="The Broad Institute Genome Sequencing Center for Infectious Disease"/>
            <person name="Wu L."/>
            <person name="Ma J."/>
        </authorList>
    </citation>
    <scope>NUCLEOTIDE SEQUENCE [LARGE SCALE GENOMIC DNA]</scope>
    <source>
        <strain evidence="3 4">CGMCC 1.12553</strain>
    </source>
</reference>
<comment type="caution">
    <text evidence="3">The sequence shown here is derived from an EMBL/GenBank/DDBJ whole genome shotgun (WGS) entry which is preliminary data.</text>
</comment>
<dbReference type="SUPFAM" id="SSF50249">
    <property type="entry name" value="Nucleic acid-binding proteins"/>
    <property type="match status" value="1"/>
</dbReference>
<gene>
    <name evidence="3" type="ORF">ACFO0N_04590</name>
</gene>
<proteinExistence type="predicted"/>
<feature type="compositionally biased region" description="Polar residues" evidence="1">
    <location>
        <begin position="51"/>
        <end position="60"/>
    </location>
</feature>
<dbReference type="Pfam" id="PF01938">
    <property type="entry name" value="TRAM"/>
    <property type="match status" value="1"/>
</dbReference>
<keyword evidence="4" id="KW-1185">Reference proteome</keyword>
<evidence type="ECO:0000313" key="4">
    <source>
        <dbReference type="Proteomes" id="UP001595921"/>
    </source>
</evidence>
<feature type="domain" description="TRAM" evidence="2">
    <location>
        <begin position="93"/>
        <end position="151"/>
    </location>
</feature>
<dbReference type="InterPro" id="IPR012340">
    <property type="entry name" value="NA-bd_OB-fold"/>
</dbReference>
<feature type="region of interest" description="Disordered" evidence="1">
    <location>
        <begin position="51"/>
        <end position="107"/>
    </location>
</feature>
<dbReference type="Gene3D" id="2.40.50.140">
    <property type="entry name" value="Nucleic acid-binding proteins"/>
    <property type="match status" value="1"/>
</dbReference>
<evidence type="ECO:0000256" key="1">
    <source>
        <dbReference type="SAM" id="MobiDB-lite"/>
    </source>
</evidence>
<feature type="compositionally biased region" description="Low complexity" evidence="1">
    <location>
        <begin position="61"/>
        <end position="87"/>
    </location>
</feature>
<dbReference type="AlphaFoldDB" id="A0ABD5P8P8"/>